<organism evidence="2">
    <name type="scientific">Desulfobacca acetoxidans</name>
    <dbReference type="NCBI Taxonomy" id="60893"/>
    <lineage>
        <taxon>Bacteria</taxon>
        <taxon>Pseudomonadati</taxon>
        <taxon>Thermodesulfobacteriota</taxon>
        <taxon>Desulfobaccia</taxon>
        <taxon>Desulfobaccales</taxon>
        <taxon>Desulfobaccaceae</taxon>
        <taxon>Desulfobacca</taxon>
    </lineage>
</organism>
<comment type="caution">
    <text evidence="2">The sequence shown here is derived from an EMBL/GenBank/DDBJ whole genome shotgun (WGS) entry which is preliminary data.</text>
</comment>
<dbReference type="Pfam" id="PF03886">
    <property type="entry name" value="ABC_trans_aux"/>
    <property type="match status" value="1"/>
</dbReference>
<reference evidence="2" key="1">
    <citation type="journal article" date="2020" name="mSystems">
        <title>Genome- and Community-Level Interaction Insights into Carbon Utilization and Element Cycling Functions of Hydrothermarchaeota in Hydrothermal Sediment.</title>
        <authorList>
            <person name="Zhou Z."/>
            <person name="Liu Y."/>
            <person name="Xu W."/>
            <person name="Pan J."/>
            <person name="Luo Z.H."/>
            <person name="Li M."/>
        </authorList>
    </citation>
    <scope>NUCLEOTIDE SEQUENCE [LARGE SCALE GENOMIC DNA]</scope>
    <source>
        <strain evidence="2">SpSt-776</strain>
    </source>
</reference>
<evidence type="ECO:0000313" key="2">
    <source>
        <dbReference type="EMBL" id="HGB14426.1"/>
    </source>
</evidence>
<evidence type="ECO:0000259" key="1">
    <source>
        <dbReference type="Pfam" id="PF03886"/>
    </source>
</evidence>
<protein>
    <recommendedName>
        <fullName evidence="1">ABC-type transport auxiliary lipoprotein component domain-containing protein</fullName>
    </recommendedName>
</protein>
<feature type="domain" description="ABC-type transport auxiliary lipoprotein component" evidence="1">
    <location>
        <begin position="53"/>
        <end position="211"/>
    </location>
</feature>
<proteinExistence type="predicted"/>
<dbReference type="EMBL" id="DTHB01000029">
    <property type="protein sequence ID" value="HGB14426.1"/>
    <property type="molecule type" value="Genomic_DNA"/>
</dbReference>
<dbReference type="AlphaFoldDB" id="A0A7C3SIM5"/>
<dbReference type="Gene3D" id="3.40.50.10610">
    <property type="entry name" value="ABC-type transport auxiliary lipoprotein component"/>
    <property type="match status" value="1"/>
</dbReference>
<gene>
    <name evidence="2" type="ORF">ENV62_04195</name>
</gene>
<sequence length="229" mass="25710">MKFVRVIPESWPAPLRRPGLASLALVLLFSTFFLSACGQTPPFIHQYVFEYAPPAALGGPQPLGEAIAVKRFAVAQAFNTTDMVYQPGPLQTAAYKYNRWRVNPGYMVADYLARDLRHSGLFRAVFRDPEAGPCRFVLEGGVEEIQERDEPEGWKAALALTVTLLDTAQEEIPRQILFQKQYRALEPMLAKTPQGLADAMSRAMQSLSLQITADVQRAIWNRLAEDRKK</sequence>
<dbReference type="SUPFAM" id="SSF159594">
    <property type="entry name" value="XCC0632-like"/>
    <property type="match status" value="1"/>
</dbReference>
<dbReference type="InterPro" id="IPR005586">
    <property type="entry name" value="ABC_trans_aux"/>
</dbReference>
<accession>A0A7C3SIM5</accession>
<name>A0A7C3SIM5_9BACT</name>